<proteinExistence type="inferred from homology"/>
<dbReference type="GO" id="GO:0016020">
    <property type="term" value="C:membrane"/>
    <property type="evidence" value="ECO:0007669"/>
    <property type="project" value="InterPro"/>
</dbReference>
<name>A0A918DTH7_9GAMM</name>
<dbReference type="AlphaFoldDB" id="A0A918DTH7"/>
<dbReference type="EMBL" id="BMLT01000005">
    <property type="protein sequence ID" value="GGO81660.1"/>
    <property type="molecule type" value="Genomic_DNA"/>
</dbReference>
<organism evidence="4 5">
    <name type="scientific">Marinobacterium nitratireducens</name>
    <dbReference type="NCBI Taxonomy" id="518897"/>
    <lineage>
        <taxon>Bacteria</taxon>
        <taxon>Pseudomonadati</taxon>
        <taxon>Pseudomonadota</taxon>
        <taxon>Gammaproteobacteria</taxon>
        <taxon>Oceanospirillales</taxon>
        <taxon>Oceanospirillaceae</taxon>
        <taxon>Marinobacterium</taxon>
    </lineage>
</organism>
<dbReference type="PANTHER" id="PTHR34596:SF2">
    <property type="entry name" value="CHITOPORIN"/>
    <property type="match status" value="1"/>
</dbReference>
<keyword evidence="2" id="KW-0813">Transport</keyword>
<evidence type="ECO:0000256" key="3">
    <source>
        <dbReference type="ARBA" id="ARBA00022729"/>
    </source>
</evidence>
<dbReference type="InterPro" id="IPR005318">
    <property type="entry name" value="OM_porin_bac"/>
</dbReference>
<dbReference type="GO" id="GO:0015288">
    <property type="term" value="F:porin activity"/>
    <property type="evidence" value="ECO:0007669"/>
    <property type="project" value="TreeGrafter"/>
</dbReference>
<dbReference type="Proteomes" id="UP000599578">
    <property type="component" value="Unassembled WGS sequence"/>
</dbReference>
<keyword evidence="3" id="KW-0732">Signal</keyword>
<dbReference type="PANTHER" id="PTHR34596">
    <property type="entry name" value="CHITOPORIN"/>
    <property type="match status" value="1"/>
</dbReference>
<sequence>MDNRVSALAGVALAIAAVQSPAAVADDAHRLTAKFRTFYFNRDKDQGLNDSEALSQALRLDYVSGYAGGLLGFDASLFTVGKLAGDRGEGGTGILQDEGDGSQGGYTKFGQAYAKLRLGQAAELRGGRMVLDTPLFNDSDSRSTPSATQAAMLAGSWDALELYGIWSDKASAKTEDDFESYTDNRGNDYEVGVIGGGYRFGNGLSLAAAYGEADNVLRQTYFNASYPLALGQGRELLLDLHHYIGDADGNGALDSVGRDYDSNLTNIAAQLRMGAAKVTLSYQTVDGDEYEESWDGFNHDDNGLVTWNSVQRLDFDRADEDSWQARFDYAFASMPGLTFMTRYTSGDGIRSGGGHDGKEWERNVELQYQFPAVEGLSLRWRNSSVRSTETYNSDENRLILNYSHALL</sequence>
<evidence type="ECO:0000256" key="1">
    <source>
        <dbReference type="ARBA" id="ARBA00009075"/>
    </source>
</evidence>
<protein>
    <submittedName>
        <fullName evidence="4">Pyroglutatmate porin</fullName>
    </submittedName>
</protein>
<dbReference type="SUPFAM" id="SSF56935">
    <property type="entry name" value="Porins"/>
    <property type="match status" value="1"/>
</dbReference>
<comment type="caution">
    <text evidence="4">The sequence shown here is derived from an EMBL/GenBank/DDBJ whole genome shotgun (WGS) entry which is preliminary data.</text>
</comment>
<dbReference type="Gene3D" id="2.40.160.10">
    <property type="entry name" value="Porin"/>
    <property type="match status" value="1"/>
</dbReference>
<evidence type="ECO:0000256" key="2">
    <source>
        <dbReference type="ARBA" id="ARBA00022448"/>
    </source>
</evidence>
<accession>A0A918DTH7</accession>
<dbReference type="Pfam" id="PF03573">
    <property type="entry name" value="OprD"/>
    <property type="match status" value="1"/>
</dbReference>
<comment type="similarity">
    <text evidence="1">Belongs to the outer membrane porin (Opr) (TC 1.B.25) family.</text>
</comment>
<evidence type="ECO:0000313" key="5">
    <source>
        <dbReference type="Proteomes" id="UP000599578"/>
    </source>
</evidence>
<reference evidence="4 5" key="1">
    <citation type="journal article" date="2014" name="Int. J. Syst. Evol. Microbiol.">
        <title>Complete genome sequence of Corynebacterium casei LMG S-19264T (=DSM 44701T), isolated from a smear-ripened cheese.</title>
        <authorList>
            <consortium name="US DOE Joint Genome Institute (JGI-PGF)"/>
            <person name="Walter F."/>
            <person name="Albersmeier A."/>
            <person name="Kalinowski J."/>
            <person name="Ruckert C."/>
        </authorList>
    </citation>
    <scope>NUCLEOTIDE SEQUENCE [LARGE SCALE GENOMIC DNA]</scope>
    <source>
        <strain evidence="4 5">CGMCC 1.7286</strain>
    </source>
</reference>
<gene>
    <name evidence="4" type="primary">opdO</name>
    <name evidence="4" type="ORF">GCM10011348_21160</name>
</gene>
<keyword evidence="5" id="KW-1185">Reference proteome</keyword>
<dbReference type="InterPro" id="IPR023614">
    <property type="entry name" value="Porin_dom_sf"/>
</dbReference>
<dbReference type="RefSeq" id="WP_188860570.1">
    <property type="nucleotide sequence ID" value="NZ_BMLT01000005.1"/>
</dbReference>
<evidence type="ECO:0000313" key="4">
    <source>
        <dbReference type="EMBL" id="GGO81660.1"/>
    </source>
</evidence>